<comment type="caution">
    <text evidence="1">The sequence shown here is derived from an EMBL/GenBank/DDBJ whole genome shotgun (WGS) entry which is preliminary data.</text>
</comment>
<name>A0A9W6UER7_9STRA</name>
<dbReference type="AlphaFoldDB" id="A0A9W6UER7"/>
<gene>
    <name evidence="1" type="ORF">Pfra01_000702400</name>
</gene>
<reference evidence="1" key="1">
    <citation type="submission" date="2023-04" db="EMBL/GenBank/DDBJ databases">
        <title>Phytophthora fragariaefolia NBRC 109709.</title>
        <authorList>
            <person name="Ichikawa N."/>
            <person name="Sato H."/>
            <person name="Tonouchi N."/>
        </authorList>
    </citation>
    <scope>NUCLEOTIDE SEQUENCE</scope>
    <source>
        <strain evidence="1">NBRC 109709</strain>
    </source>
</reference>
<dbReference type="Proteomes" id="UP001165121">
    <property type="component" value="Unassembled WGS sequence"/>
</dbReference>
<keyword evidence="2" id="KW-1185">Reference proteome</keyword>
<dbReference type="EMBL" id="BSXT01000615">
    <property type="protein sequence ID" value="GMF31075.1"/>
    <property type="molecule type" value="Genomic_DNA"/>
</dbReference>
<dbReference type="OrthoDB" id="96956at2759"/>
<proteinExistence type="predicted"/>
<protein>
    <submittedName>
        <fullName evidence="1">Unnamed protein product</fullName>
    </submittedName>
</protein>
<organism evidence="1 2">
    <name type="scientific">Phytophthora fragariaefolia</name>
    <dbReference type="NCBI Taxonomy" id="1490495"/>
    <lineage>
        <taxon>Eukaryota</taxon>
        <taxon>Sar</taxon>
        <taxon>Stramenopiles</taxon>
        <taxon>Oomycota</taxon>
        <taxon>Peronosporomycetes</taxon>
        <taxon>Peronosporales</taxon>
        <taxon>Peronosporaceae</taxon>
        <taxon>Phytophthora</taxon>
    </lineage>
</organism>
<evidence type="ECO:0000313" key="1">
    <source>
        <dbReference type="EMBL" id="GMF31075.1"/>
    </source>
</evidence>
<accession>A0A9W6UER7</accession>
<sequence>MDENVAAQVLEDVTAFLRKQLELMEKIENKPPAERRVDCIFMPHYSGLLSESWIKPGCSLRLRTLTTHVRETASVYKLSWYRT</sequence>
<evidence type="ECO:0000313" key="2">
    <source>
        <dbReference type="Proteomes" id="UP001165121"/>
    </source>
</evidence>